<evidence type="ECO:0000256" key="1">
    <source>
        <dbReference type="ARBA" id="ARBA00005564"/>
    </source>
</evidence>
<dbReference type="AlphaFoldDB" id="G0S5T1"/>
<comment type="similarity">
    <text evidence="1">Belongs to the cycloisomerase 2 family.</text>
</comment>
<keyword evidence="3" id="KW-1185">Reference proteome</keyword>
<dbReference type="Pfam" id="PF10282">
    <property type="entry name" value="Lactonase"/>
    <property type="match status" value="1"/>
</dbReference>
<dbReference type="OMA" id="CAANSSW"/>
<dbReference type="KEGG" id="cthr:CTHT_0033510"/>
<proteinExistence type="inferred from homology"/>
<dbReference type="Proteomes" id="UP000008066">
    <property type="component" value="Unassembled WGS sequence"/>
</dbReference>
<protein>
    <submittedName>
        <fullName evidence="2">Uncharacterized protein</fullName>
    </submittedName>
</protein>
<dbReference type="PANTHER" id="PTHR30344">
    <property type="entry name" value="6-PHOSPHOGLUCONOLACTONASE-RELATED"/>
    <property type="match status" value="1"/>
</dbReference>
<dbReference type="InterPro" id="IPR011045">
    <property type="entry name" value="N2O_reductase_N"/>
</dbReference>
<reference evidence="2 3" key="1">
    <citation type="journal article" date="2011" name="Cell">
        <title>Insight into structure and assembly of the nuclear pore complex by utilizing the genome of a eukaryotic thermophile.</title>
        <authorList>
            <person name="Amlacher S."/>
            <person name="Sarges P."/>
            <person name="Flemming D."/>
            <person name="van Noort V."/>
            <person name="Kunze R."/>
            <person name="Devos D.P."/>
            <person name="Arumugam M."/>
            <person name="Bork P."/>
            <person name="Hurt E."/>
        </authorList>
    </citation>
    <scope>NUCLEOTIDE SEQUENCE [LARGE SCALE GENOMIC DNA]</scope>
    <source>
        <strain evidence="3">DSM 1495 / CBS 144.50 / IMI 039719</strain>
    </source>
</reference>
<dbReference type="Gene3D" id="2.130.10.10">
    <property type="entry name" value="YVTN repeat-like/Quinoprotein amine dehydrogenase"/>
    <property type="match status" value="1"/>
</dbReference>
<dbReference type="EMBL" id="GL988041">
    <property type="protein sequence ID" value="EGS21493.1"/>
    <property type="molecule type" value="Genomic_DNA"/>
</dbReference>
<dbReference type="OrthoDB" id="9972196at2759"/>
<dbReference type="RefSeq" id="XP_006693789.1">
    <property type="nucleotide sequence ID" value="XM_006693726.1"/>
</dbReference>
<evidence type="ECO:0000313" key="2">
    <source>
        <dbReference type="EMBL" id="EGS21493.1"/>
    </source>
</evidence>
<name>G0S5T1_CHATD</name>
<dbReference type="InterPro" id="IPR050282">
    <property type="entry name" value="Cycloisomerase_2"/>
</dbReference>
<gene>
    <name evidence="2" type="ORF">CTHT_0033510</name>
</gene>
<dbReference type="InterPro" id="IPR019405">
    <property type="entry name" value="Lactonase_7-beta_prop"/>
</dbReference>
<dbReference type="PANTHER" id="PTHR30344:SF1">
    <property type="entry name" value="6-PHOSPHOGLUCONOLACTONASE"/>
    <property type="match status" value="1"/>
</dbReference>
<evidence type="ECO:0000313" key="3">
    <source>
        <dbReference type="Proteomes" id="UP000008066"/>
    </source>
</evidence>
<dbReference type="HOGENOM" id="CLU_038716_0_0_1"/>
<dbReference type="SUPFAM" id="SSF50974">
    <property type="entry name" value="Nitrous oxide reductase, N-terminal domain"/>
    <property type="match status" value="1"/>
</dbReference>
<accession>G0S5T1</accession>
<dbReference type="InterPro" id="IPR015943">
    <property type="entry name" value="WD40/YVTN_repeat-like_dom_sf"/>
</dbReference>
<dbReference type="GO" id="GO:0017057">
    <property type="term" value="F:6-phosphogluconolactonase activity"/>
    <property type="evidence" value="ECO:0007669"/>
    <property type="project" value="TreeGrafter"/>
</dbReference>
<dbReference type="GeneID" id="18257389"/>
<organism evidence="3">
    <name type="scientific">Chaetomium thermophilum (strain DSM 1495 / CBS 144.50 / IMI 039719)</name>
    <name type="common">Thermochaetoides thermophila</name>
    <dbReference type="NCBI Taxonomy" id="759272"/>
    <lineage>
        <taxon>Eukaryota</taxon>
        <taxon>Fungi</taxon>
        <taxon>Dikarya</taxon>
        <taxon>Ascomycota</taxon>
        <taxon>Pezizomycotina</taxon>
        <taxon>Sordariomycetes</taxon>
        <taxon>Sordariomycetidae</taxon>
        <taxon>Sordariales</taxon>
        <taxon>Chaetomiaceae</taxon>
        <taxon>Thermochaetoides</taxon>
    </lineage>
</organism>
<sequence length="290" mass="31636">MLIHSVVYGGGSRLAVPYYGSSGLNLFDIADPNVGPRLLQNFTFVQPGDIPKLEGNEQQRVPRPHQALLDPTGEFIVLPDLGSDRLRVLRVDKQALQVTDTGKDLVFKRGSGPRHAVFFKSGTNTFLYIITELSNRLLGYKVSYENDKTLGFTSIQDLSTHGGQEALPDHYKGSEILISPDNKFLTVSSRNESTLQFTLANGTTIPSDPLISFSIDPNTGVLTHVQTASAGGVFPRHFSFNKDGSLVVSALQNDGRVVVFQRDVKTGKIGNKVAEIDLPGMSPAFAMFKQ</sequence>
<dbReference type="eggNOG" id="ENOG502S3WY">
    <property type="taxonomic scope" value="Eukaryota"/>
</dbReference>